<name>A0AAE8XZ51_9CAUD</name>
<accession>A0AAE8XZ51</accession>
<sequence length="58" mass="6979">MKDVRQSEYDHQLVLDVPNIIARQIRDMCREHEHKTQAQKARYEGLANMIEQELENQQ</sequence>
<dbReference type="EMBL" id="MZ334527">
    <property type="protein sequence ID" value="UBF23355.1"/>
    <property type="molecule type" value="Genomic_DNA"/>
</dbReference>
<reference evidence="1" key="1">
    <citation type="submission" date="2021-05" db="EMBL/GenBank/DDBJ databases">
        <title>Diversity, taxonomy and evolution of archaeal viruses of the class Caudoviricetes.</title>
        <authorList>
            <person name="Liu Y."/>
            <person name="Demina T.A."/>
            <person name="Roux S."/>
            <person name="Aiewsakun P."/>
            <person name="Kazlauskas D."/>
            <person name="Simmonds P."/>
            <person name="Prangishvili D."/>
            <person name="Oksanen H.M."/>
            <person name="Krupovic M."/>
        </authorList>
    </citation>
    <scope>NUCLEOTIDE SEQUENCE</scope>
    <source>
        <strain evidence="1">HATV-3/30</strain>
    </source>
</reference>
<keyword evidence="2" id="KW-1185">Reference proteome</keyword>
<evidence type="ECO:0000313" key="1">
    <source>
        <dbReference type="EMBL" id="UBF23355.1"/>
    </source>
</evidence>
<dbReference type="Proteomes" id="UP000827845">
    <property type="component" value="Segment"/>
</dbReference>
<gene>
    <name evidence="1" type="ORF">HATV-3_gp5</name>
</gene>
<organism evidence="1 2">
    <name type="scientific">Haloarcula tailed virus 3</name>
    <dbReference type="NCBI Taxonomy" id="2877990"/>
    <lineage>
        <taxon>Viruses</taxon>
        <taxon>Duplodnaviria</taxon>
        <taxon>Heunggongvirae</taxon>
        <taxon>Uroviricota</taxon>
        <taxon>Caudoviricetes</taxon>
        <taxon>Kirjokansivirales</taxon>
        <taxon>Pyrstoviridae</taxon>
        <taxon>Hatrivirus</taxon>
        <taxon>Hatrivirus caudatum</taxon>
        <taxon>Hatrivirus HATV3</taxon>
    </lineage>
</organism>
<evidence type="ECO:0000313" key="2">
    <source>
        <dbReference type="Proteomes" id="UP000827845"/>
    </source>
</evidence>
<protein>
    <submittedName>
        <fullName evidence="1">Uncharacterized protein</fullName>
    </submittedName>
</protein>
<proteinExistence type="predicted"/>